<dbReference type="SMART" id="SM00571">
    <property type="entry name" value="DDT"/>
    <property type="match status" value="1"/>
</dbReference>
<feature type="domain" description="Bromo" evidence="31">
    <location>
        <begin position="1390"/>
        <end position="1460"/>
    </location>
</feature>
<feature type="compositionally biased region" description="Basic residues" evidence="30">
    <location>
        <begin position="1632"/>
        <end position="1642"/>
    </location>
</feature>
<dbReference type="PROSITE" id="PS01359">
    <property type="entry name" value="ZF_PHD_1"/>
    <property type="match status" value="1"/>
</dbReference>
<dbReference type="InterPro" id="IPR036427">
    <property type="entry name" value="Bromodomain-like_sf"/>
</dbReference>
<comment type="similarity">
    <text evidence="23">Belongs to the WAL family. BAZ1B subfamily.</text>
</comment>
<name>A0A9D3TCZ9_MEGAT</name>
<dbReference type="Pfam" id="PF00439">
    <property type="entry name" value="Bromodomain"/>
    <property type="match status" value="1"/>
</dbReference>
<feature type="compositionally biased region" description="Acidic residues" evidence="30">
    <location>
        <begin position="963"/>
        <end position="990"/>
    </location>
</feature>
<dbReference type="SUPFAM" id="SSF57903">
    <property type="entry name" value="FYVE/PHD zinc finger"/>
    <property type="match status" value="1"/>
</dbReference>
<feature type="compositionally biased region" description="Acidic residues" evidence="30">
    <location>
        <begin position="1501"/>
        <end position="1515"/>
    </location>
</feature>
<dbReference type="PROSITE" id="PS50827">
    <property type="entry name" value="DDT"/>
    <property type="match status" value="1"/>
</dbReference>
<dbReference type="PROSITE" id="PS00633">
    <property type="entry name" value="BROMODOMAIN_1"/>
    <property type="match status" value="1"/>
</dbReference>
<evidence type="ECO:0000256" key="10">
    <source>
        <dbReference type="ARBA" id="ARBA00022771"/>
    </source>
</evidence>
<comment type="catalytic activity">
    <reaction evidence="22">
        <text>L-tyrosyl-[protein] + ATP = O-phospho-L-tyrosyl-[protein] + ADP + H(+)</text>
        <dbReference type="Rhea" id="RHEA:10596"/>
        <dbReference type="Rhea" id="RHEA-COMP:10136"/>
        <dbReference type="Rhea" id="RHEA-COMP:20101"/>
        <dbReference type="ChEBI" id="CHEBI:15378"/>
        <dbReference type="ChEBI" id="CHEBI:30616"/>
        <dbReference type="ChEBI" id="CHEBI:46858"/>
        <dbReference type="ChEBI" id="CHEBI:61978"/>
        <dbReference type="ChEBI" id="CHEBI:456216"/>
        <dbReference type="EC" id="2.7.10.2"/>
    </reaction>
</comment>
<evidence type="ECO:0000256" key="29">
    <source>
        <dbReference type="SAM" id="Coils"/>
    </source>
</evidence>
<dbReference type="GO" id="GO:0090535">
    <property type="term" value="C:WICH complex"/>
    <property type="evidence" value="ECO:0007669"/>
    <property type="project" value="InterPro"/>
</dbReference>
<evidence type="ECO:0000256" key="21">
    <source>
        <dbReference type="ARBA" id="ARBA00023242"/>
    </source>
</evidence>
<evidence type="ECO:0000256" key="13">
    <source>
        <dbReference type="ARBA" id="ARBA00022840"/>
    </source>
</evidence>
<dbReference type="Pfam" id="PF10537">
    <property type="entry name" value="WAC_Acf1_DNA_bd"/>
    <property type="match status" value="1"/>
</dbReference>
<dbReference type="InterPro" id="IPR013136">
    <property type="entry name" value="WSTF_Acf1_Cbp146"/>
</dbReference>
<protein>
    <recommendedName>
        <fullName evidence="24">Tyrosine-protein kinase BAZ1B</fullName>
        <ecNumber evidence="3">2.7.10.2</ecNumber>
    </recommendedName>
    <alternativeName>
        <fullName evidence="25">Bromodomain adjacent to zinc finger domain protein 1B</fullName>
    </alternativeName>
</protein>
<feature type="domain" description="RING-type" evidence="33">
    <location>
        <begin position="1219"/>
        <end position="1264"/>
    </location>
</feature>
<dbReference type="PANTHER" id="PTHR46802">
    <property type="entry name" value="TYROSINE-PROTEIN KINASE BAZ1B"/>
    <property type="match status" value="1"/>
</dbReference>
<dbReference type="InterPro" id="IPR047174">
    <property type="entry name" value="BAZ1B"/>
</dbReference>
<evidence type="ECO:0000256" key="16">
    <source>
        <dbReference type="ARBA" id="ARBA00023015"/>
    </source>
</evidence>
<dbReference type="OrthoDB" id="787137at2759"/>
<feature type="compositionally biased region" description="Basic residues" evidence="30">
    <location>
        <begin position="1552"/>
        <end position="1565"/>
    </location>
</feature>
<keyword evidence="18 26" id="KW-0103">Bromodomain</keyword>
<feature type="compositionally biased region" description="Low complexity" evidence="30">
    <location>
        <begin position="1323"/>
        <end position="1335"/>
    </location>
</feature>
<sequence>MAPLLGRKPYPLVKPLAEPPGPGEEVYIIEHTKEAFRNKEEYEARLQRYGERIWTCKSTGSNQLTHKEAWEEEQEVTELLQEEYPFWFEKPVLEMVHHNTISLDKLVDQAWVEILTKYAVDEECDFLVGKDKSLRVKVVKVHPLERPEEEPTEKKLEGACDSPSSDKENAAQENQKKEPPPKEEESRRDSLCDRARRSPRKLPTSLKEEKKKWVMPKFLPHKYDVKLINEEKVISNVPADSLFRTERPPNKEIMRYFIRHNALRLGTGESAPWVVEDELVKKYNLPSKFSDFLLDPHKYMADNPSTKRKSLSSPEGKPSKKLKTAEGATEGDVLNKKGEKEKKKQKKTPLNMPLSPAIWGQMQVKKVNGTPLKVKNAGTPKAEGEGGGSAVLGTPGLQKSAKTSKKQGDKKQNEAKKNRKSGAKNLSGQKTPKKDEKGAKKPKMKQMTLLDMAKSGSPATPKKRSRSTGSGTPKLGKPLPPMALHLLRYYKENKGREDKKNALSSLLSKAAKVLTAEDRGRLPEELRDLVQKRWELLEHKRRWAAMSEEEKQDVMRKKREEIREKLREKAKERREKEMLVRREQQRRFEDQELEGKSLPAFKLVDMPEGLPNALFGDIAMMADFLNCYSGLLMPDDQYPITATALMEALAGEKAGFLYLNRVLVILLQTLLQDELAEGYSELDMPLSEIPLTMHSVSELVRLCLRPSDAHGEESGQGSEGWSLGGYDDAVSGDLLEKLETAEVFELTPEEKVRLLVTLCHRILMTYSVEDHVDAMQQRSAELWKERLATLKEVNDRKRAEKQRRKEQMEAKGAAGGWVKVEGGGDVPPVSSGKKKEGGGKKEAGKVKAEPALAESEPEDMISSVKSRRLQAIQAKKEKEEQERQNKERMEKEAEEERIRKQKASAERAFQEGITKAKLVMRRLPLGTDRNHNRYWLFSDVVPGLYIEKGWAHESIDYSFTLPPEEEEEEEEKKEETDVEGEEGEKEEDCSTEGTLAEGGQQGAVAAPETIETTVPKLGQNLWCICDTPRDLEELVESLHPQGVRESELKSRLQYRYQEIMHSIHLARKPNLGLKTCDGHQELLKYLRSDVMEVASRLQKGGLGYMDDMSEFEERVRSLENLKDFGECVIALQESVIKKFLQGFMAPKQKKKKKAGGEESSKAEEVDEERRLAEEARVATAVEKWKSAIREAQTFSRMHVLLGMLDACIKWDMSAENARCKVCRKKGEDDKLILCDECNKAFHLFCLRPALYSIPDGEWLCPACQPAVARRCSRVRNYNEDTDEEEDSKDEEESSEEEMEEDEEESEFLCVGHSLRPRRAAKGKQLSSRSKASSKTASKKHSQHSSRGSKQRGAPSSPADIDELVRQSSRTGVRRQALELEKCEEILQKLVKFRYSWPFREPVSLDEAEDYLEIISQPMDFRTMLRKFADGQYRHANDFVEDMKLVFSNAEEYNQPGSTVLGCLAKTEQSFVDLLHKLLPGLSYLRRRHRKRASQNHNKAEEESEEEEQEEEEEEVEERHKARNGKTSRTRKVVEEEEEEDDDDDEEEEGRGMKTRRSRRNGSSRRRYGEESGSEEDEDSVRRKSKRAAAVSSRKDYREQESDSGEELDSRRTRHRRGRGADVEGSDEDRAGLRHSKRQKRSV</sequence>
<dbReference type="PROSITE" id="PS50089">
    <property type="entry name" value="ZF_RING_2"/>
    <property type="match status" value="1"/>
</dbReference>
<keyword evidence="8" id="KW-0547">Nucleotide-binding</keyword>
<keyword evidence="15" id="KW-0007">Acetylation</keyword>
<dbReference type="InterPro" id="IPR018501">
    <property type="entry name" value="DDT_dom"/>
</dbReference>
<dbReference type="GO" id="GO:0005524">
    <property type="term" value="F:ATP binding"/>
    <property type="evidence" value="ECO:0007669"/>
    <property type="project" value="UniProtKB-KW"/>
</dbReference>
<feature type="compositionally biased region" description="Basic and acidic residues" evidence="30">
    <location>
        <begin position="874"/>
        <end position="903"/>
    </location>
</feature>
<feature type="domain" description="WAC" evidence="35">
    <location>
        <begin position="24"/>
        <end position="130"/>
    </location>
</feature>
<dbReference type="CDD" id="cd15628">
    <property type="entry name" value="PHD_BAZ1B"/>
    <property type="match status" value="1"/>
</dbReference>
<dbReference type="GO" id="GO:0140801">
    <property type="term" value="F:histone H2AXY142 kinase activity"/>
    <property type="evidence" value="ECO:0007669"/>
    <property type="project" value="InterPro"/>
</dbReference>
<dbReference type="PROSITE" id="PS51136">
    <property type="entry name" value="WAC"/>
    <property type="match status" value="1"/>
</dbReference>
<evidence type="ECO:0000313" key="37">
    <source>
        <dbReference type="Proteomes" id="UP001046870"/>
    </source>
</evidence>
<evidence type="ECO:0000256" key="11">
    <source>
        <dbReference type="ARBA" id="ARBA00022777"/>
    </source>
</evidence>
<evidence type="ECO:0000256" key="18">
    <source>
        <dbReference type="ARBA" id="ARBA00023117"/>
    </source>
</evidence>
<dbReference type="SMART" id="SM00297">
    <property type="entry name" value="BROMO"/>
    <property type="match status" value="1"/>
</dbReference>
<keyword evidence="13" id="KW-0067">ATP-binding</keyword>
<dbReference type="Gene3D" id="3.30.40.10">
    <property type="entry name" value="Zinc/RING finger domain, C3HC4 (zinc finger)"/>
    <property type="match status" value="1"/>
</dbReference>
<feature type="compositionally biased region" description="Basic residues" evidence="30">
    <location>
        <begin position="1520"/>
        <end position="1530"/>
    </location>
</feature>
<comment type="subcellular location">
    <subcellularLocation>
        <location evidence="2 28">Nucleus</location>
    </subcellularLocation>
</comment>
<dbReference type="GO" id="GO:0008270">
    <property type="term" value="F:zinc ion binding"/>
    <property type="evidence" value="ECO:0007669"/>
    <property type="project" value="UniProtKB-KW"/>
</dbReference>
<dbReference type="InterPro" id="IPR019787">
    <property type="entry name" value="Znf_PHD-finger"/>
</dbReference>
<evidence type="ECO:0000256" key="1">
    <source>
        <dbReference type="ARBA" id="ARBA00001936"/>
    </source>
</evidence>
<accession>A0A9D3TCZ9</accession>
<reference evidence="36" key="1">
    <citation type="submission" date="2021-01" db="EMBL/GenBank/DDBJ databases">
        <authorList>
            <person name="Zahm M."/>
            <person name="Roques C."/>
            <person name="Cabau C."/>
            <person name="Klopp C."/>
            <person name="Donnadieu C."/>
            <person name="Jouanno E."/>
            <person name="Lampietro C."/>
            <person name="Louis A."/>
            <person name="Herpin A."/>
            <person name="Echchiki A."/>
            <person name="Berthelot C."/>
            <person name="Parey E."/>
            <person name="Roest-Crollius H."/>
            <person name="Braasch I."/>
            <person name="Postlethwait J."/>
            <person name="Bobe J."/>
            <person name="Montfort J."/>
            <person name="Bouchez O."/>
            <person name="Begum T."/>
            <person name="Mejri S."/>
            <person name="Adams A."/>
            <person name="Chen W.-J."/>
            <person name="Guiguen Y."/>
        </authorList>
    </citation>
    <scope>NUCLEOTIDE SEQUENCE</scope>
    <source>
        <strain evidence="36">YG-15Mar2019-1</strain>
        <tissue evidence="36">Brain</tissue>
    </source>
</reference>
<dbReference type="Pfam" id="PF00628">
    <property type="entry name" value="PHD"/>
    <property type="match status" value="1"/>
</dbReference>
<feature type="compositionally biased region" description="Basic and acidic residues" evidence="30">
    <location>
        <begin position="794"/>
        <end position="809"/>
    </location>
</feature>
<keyword evidence="10 27" id="KW-0863">Zinc-finger</keyword>
<dbReference type="InterPro" id="IPR018359">
    <property type="entry name" value="Bromodomain_CS"/>
</dbReference>
<keyword evidence="16" id="KW-0805">Transcription regulation</keyword>
<evidence type="ECO:0000259" key="33">
    <source>
        <dbReference type="PROSITE" id="PS50089"/>
    </source>
</evidence>
<dbReference type="PRINTS" id="PR00503">
    <property type="entry name" value="BROMODOMAIN"/>
</dbReference>
<feature type="compositionally biased region" description="Acidic residues" evidence="30">
    <location>
        <begin position="1279"/>
        <end position="1306"/>
    </location>
</feature>
<dbReference type="SMART" id="SM00249">
    <property type="entry name" value="PHD"/>
    <property type="match status" value="1"/>
</dbReference>
<dbReference type="InterPro" id="IPR001487">
    <property type="entry name" value="Bromodomain"/>
</dbReference>
<evidence type="ECO:0000256" key="19">
    <source>
        <dbReference type="ARBA" id="ARBA00023137"/>
    </source>
</evidence>
<dbReference type="Proteomes" id="UP001046870">
    <property type="component" value="Chromosome 9"/>
</dbReference>
<evidence type="ECO:0000256" key="23">
    <source>
        <dbReference type="ARBA" id="ARBA00061696"/>
    </source>
</evidence>
<keyword evidence="17 29" id="KW-0175">Coiled coil</keyword>
<dbReference type="FunFam" id="3.30.40.10:FF:000131">
    <property type="entry name" value="tyrosine-protein kinase BAZ1B isoform X1"/>
    <property type="match status" value="1"/>
</dbReference>
<comment type="cofactor">
    <cofactor evidence="1">
        <name>Mn(2+)</name>
        <dbReference type="ChEBI" id="CHEBI:29035"/>
    </cofactor>
</comment>
<evidence type="ECO:0000256" key="25">
    <source>
        <dbReference type="ARBA" id="ARBA00076449"/>
    </source>
</evidence>
<evidence type="ECO:0000256" key="24">
    <source>
        <dbReference type="ARBA" id="ARBA00069894"/>
    </source>
</evidence>
<feature type="region of interest" description="Disordered" evidence="30">
    <location>
        <begin position="300"/>
        <end position="480"/>
    </location>
</feature>
<dbReference type="InterPro" id="IPR001965">
    <property type="entry name" value="Znf_PHD"/>
</dbReference>
<feature type="region of interest" description="Disordered" evidence="30">
    <location>
        <begin position="794"/>
        <end position="903"/>
    </location>
</feature>
<dbReference type="InterPro" id="IPR013083">
    <property type="entry name" value="Znf_RING/FYVE/PHD"/>
</dbReference>
<evidence type="ECO:0000256" key="27">
    <source>
        <dbReference type="PROSITE-ProRule" id="PRU00175"/>
    </source>
</evidence>
<keyword evidence="21 28" id="KW-0539">Nucleus</keyword>
<evidence type="ECO:0000256" key="2">
    <source>
        <dbReference type="ARBA" id="ARBA00004123"/>
    </source>
</evidence>
<feature type="compositionally biased region" description="Basic residues" evidence="30">
    <location>
        <begin position="1336"/>
        <end position="1349"/>
    </location>
</feature>
<feature type="compositionally biased region" description="Basic and acidic residues" evidence="30">
    <location>
        <begin position="152"/>
        <end position="196"/>
    </location>
</feature>
<dbReference type="EC" id="2.7.10.2" evidence="3"/>
<feature type="coiled-coil region" evidence="29">
    <location>
        <begin position="548"/>
        <end position="587"/>
    </location>
</feature>
<keyword evidence="7" id="KW-0479">Metal-binding</keyword>
<dbReference type="FunFam" id="1.20.920.10:FF:000031">
    <property type="entry name" value="Bromodomain adjacent to zinc finger domain, 1B"/>
    <property type="match status" value="1"/>
</dbReference>
<keyword evidence="5" id="KW-0597">Phosphoprotein</keyword>
<evidence type="ECO:0000259" key="31">
    <source>
        <dbReference type="PROSITE" id="PS50014"/>
    </source>
</evidence>
<gene>
    <name evidence="36" type="ORF">MATL_G00120970</name>
</gene>
<dbReference type="GO" id="GO:0004715">
    <property type="term" value="F:non-membrane spanning protein tyrosine kinase activity"/>
    <property type="evidence" value="ECO:0007669"/>
    <property type="project" value="UniProtKB-EC"/>
</dbReference>
<keyword evidence="20" id="KW-0804">Transcription</keyword>
<evidence type="ECO:0000313" key="36">
    <source>
        <dbReference type="EMBL" id="KAG7471116.1"/>
    </source>
</evidence>
<evidence type="ECO:0000256" key="12">
    <source>
        <dbReference type="ARBA" id="ARBA00022833"/>
    </source>
</evidence>
<dbReference type="InterPro" id="IPR011011">
    <property type="entry name" value="Znf_FYVE_PHD"/>
</dbReference>
<dbReference type="InterPro" id="IPR028942">
    <property type="entry name" value="WHIM1_dom"/>
</dbReference>
<evidence type="ECO:0000256" key="15">
    <source>
        <dbReference type="ARBA" id="ARBA00022990"/>
    </source>
</evidence>
<dbReference type="InterPro" id="IPR019786">
    <property type="entry name" value="Zinc_finger_PHD-type_CS"/>
</dbReference>
<dbReference type="Pfam" id="PF15613">
    <property type="entry name" value="WSD"/>
    <property type="match status" value="1"/>
</dbReference>
<dbReference type="PROSITE" id="PS50014">
    <property type="entry name" value="BROMODOMAIN_2"/>
    <property type="match status" value="1"/>
</dbReference>
<evidence type="ECO:0000256" key="5">
    <source>
        <dbReference type="ARBA" id="ARBA00022553"/>
    </source>
</evidence>
<evidence type="ECO:0000256" key="20">
    <source>
        <dbReference type="ARBA" id="ARBA00023163"/>
    </source>
</evidence>
<keyword evidence="14" id="KW-0832">Ubl conjugation</keyword>
<feature type="domain" description="PHD-type" evidence="32">
    <location>
        <begin position="1216"/>
        <end position="1266"/>
    </location>
</feature>
<keyword evidence="9" id="KW-0227">DNA damage</keyword>
<feature type="region of interest" description="Disordered" evidence="30">
    <location>
        <begin position="1278"/>
        <end position="1369"/>
    </location>
</feature>
<evidence type="ECO:0000256" key="9">
    <source>
        <dbReference type="ARBA" id="ARBA00022763"/>
    </source>
</evidence>
<evidence type="ECO:0000259" key="34">
    <source>
        <dbReference type="PROSITE" id="PS50827"/>
    </source>
</evidence>
<feature type="compositionally biased region" description="Basic and acidic residues" evidence="30">
    <location>
        <begin position="333"/>
        <end position="342"/>
    </location>
</feature>
<evidence type="ECO:0000256" key="30">
    <source>
        <dbReference type="SAM" id="MobiDB-lite"/>
    </source>
</evidence>
<evidence type="ECO:0000259" key="35">
    <source>
        <dbReference type="PROSITE" id="PS51136"/>
    </source>
</evidence>
<feature type="compositionally biased region" description="Acidic residues" evidence="30">
    <location>
        <begin position="1534"/>
        <end position="1548"/>
    </location>
</feature>
<keyword evidence="37" id="KW-1185">Reference proteome</keyword>
<evidence type="ECO:0000256" key="22">
    <source>
        <dbReference type="ARBA" id="ARBA00051245"/>
    </source>
</evidence>
<evidence type="ECO:0000256" key="17">
    <source>
        <dbReference type="ARBA" id="ARBA00023054"/>
    </source>
</evidence>
<feature type="region of interest" description="Disordered" evidence="30">
    <location>
        <begin position="1487"/>
        <end position="1642"/>
    </location>
</feature>
<organism evidence="36 37">
    <name type="scientific">Megalops atlanticus</name>
    <name type="common">Tarpon</name>
    <name type="synonym">Clupea gigantea</name>
    <dbReference type="NCBI Taxonomy" id="7932"/>
    <lineage>
        <taxon>Eukaryota</taxon>
        <taxon>Metazoa</taxon>
        <taxon>Chordata</taxon>
        <taxon>Craniata</taxon>
        <taxon>Vertebrata</taxon>
        <taxon>Euteleostomi</taxon>
        <taxon>Actinopterygii</taxon>
        <taxon>Neopterygii</taxon>
        <taxon>Teleostei</taxon>
        <taxon>Elopiformes</taxon>
        <taxon>Megalopidae</taxon>
        <taxon>Megalops</taxon>
    </lineage>
</organism>
<keyword evidence="6" id="KW-0808">Transferase</keyword>
<keyword evidence="19" id="KW-0829">Tyrosine-protein kinase</keyword>
<feature type="region of interest" description="Disordered" evidence="30">
    <location>
        <begin position="146"/>
        <end position="204"/>
    </location>
</feature>
<evidence type="ECO:0000256" key="4">
    <source>
        <dbReference type="ARBA" id="ARBA00022499"/>
    </source>
</evidence>
<dbReference type="PROSITE" id="PS50016">
    <property type="entry name" value="ZF_PHD_2"/>
    <property type="match status" value="1"/>
</dbReference>
<dbReference type="InterPro" id="IPR001841">
    <property type="entry name" value="Znf_RING"/>
</dbReference>
<evidence type="ECO:0000256" key="3">
    <source>
        <dbReference type="ARBA" id="ARBA00011903"/>
    </source>
</evidence>
<evidence type="ECO:0000259" key="32">
    <source>
        <dbReference type="PROSITE" id="PS50016"/>
    </source>
</evidence>
<feature type="compositionally biased region" description="Basic and acidic residues" evidence="30">
    <location>
        <begin position="406"/>
        <end position="416"/>
    </location>
</feature>
<evidence type="ECO:0000256" key="28">
    <source>
        <dbReference type="PROSITE-ProRule" id="PRU00475"/>
    </source>
</evidence>
<comment type="caution">
    <text evidence="36">The sequence shown here is derived from an EMBL/GenBank/DDBJ whole genome shotgun (WGS) entry which is preliminary data.</text>
</comment>
<dbReference type="Pfam" id="PF15612">
    <property type="entry name" value="WHIM1"/>
    <property type="match status" value="1"/>
</dbReference>
<evidence type="ECO:0000256" key="14">
    <source>
        <dbReference type="ARBA" id="ARBA00022843"/>
    </source>
</evidence>
<feature type="domain" description="DDT" evidence="34">
    <location>
        <begin position="612"/>
        <end position="676"/>
    </location>
</feature>
<feature type="compositionally biased region" description="Basic and acidic residues" evidence="30">
    <location>
        <begin position="833"/>
        <end position="848"/>
    </location>
</feature>
<dbReference type="InterPro" id="IPR028941">
    <property type="entry name" value="WHIM2_dom"/>
</dbReference>
<dbReference type="GO" id="GO:0006974">
    <property type="term" value="P:DNA damage response"/>
    <property type="evidence" value="ECO:0007669"/>
    <property type="project" value="UniProtKB-KW"/>
</dbReference>
<evidence type="ECO:0000256" key="7">
    <source>
        <dbReference type="ARBA" id="ARBA00022723"/>
    </source>
</evidence>
<dbReference type="PANTHER" id="PTHR46802:SF1">
    <property type="entry name" value="TYROSINE-PROTEIN KINASE BAZ1B"/>
    <property type="match status" value="1"/>
</dbReference>
<evidence type="ECO:0000256" key="26">
    <source>
        <dbReference type="PROSITE-ProRule" id="PRU00035"/>
    </source>
</evidence>
<dbReference type="InterPro" id="IPR047256">
    <property type="entry name" value="BAZ1B_PHD"/>
</dbReference>
<evidence type="ECO:0000256" key="8">
    <source>
        <dbReference type="ARBA" id="ARBA00022741"/>
    </source>
</evidence>
<evidence type="ECO:0000256" key="6">
    <source>
        <dbReference type="ARBA" id="ARBA00022679"/>
    </source>
</evidence>
<dbReference type="SUPFAM" id="SSF47370">
    <property type="entry name" value="Bromodomain"/>
    <property type="match status" value="1"/>
</dbReference>
<feature type="region of interest" description="Disordered" evidence="30">
    <location>
        <begin position="961"/>
        <end position="1003"/>
    </location>
</feature>
<dbReference type="Gene3D" id="1.20.920.10">
    <property type="entry name" value="Bromodomain-like"/>
    <property type="match status" value="1"/>
</dbReference>
<keyword evidence="4" id="KW-1017">Isopeptide bond</keyword>
<dbReference type="EMBL" id="JAFDVH010000009">
    <property type="protein sequence ID" value="KAG7471116.1"/>
    <property type="molecule type" value="Genomic_DNA"/>
</dbReference>
<keyword evidence="12" id="KW-0862">Zinc</keyword>
<dbReference type="GO" id="GO:0042393">
    <property type="term" value="F:histone binding"/>
    <property type="evidence" value="ECO:0007669"/>
    <property type="project" value="TreeGrafter"/>
</dbReference>
<keyword evidence="11" id="KW-0418">Kinase</keyword>
<proteinExistence type="inferred from homology"/>